<feature type="region of interest" description="Disordered" evidence="6">
    <location>
        <begin position="187"/>
        <end position="207"/>
    </location>
</feature>
<dbReference type="CDD" id="cd16429">
    <property type="entry name" value="VirB10"/>
    <property type="match status" value="1"/>
</dbReference>
<feature type="transmembrane region" description="Helical" evidence="7">
    <location>
        <begin position="34"/>
        <end position="53"/>
    </location>
</feature>
<dbReference type="AlphaFoldDB" id="A0A062TTF9"/>
<evidence type="ECO:0000256" key="3">
    <source>
        <dbReference type="ARBA" id="ARBA00022692"/>
    </source>
</evidence>
<dbReference type="STRING" id="1280941.HY2_11975"/>
<protein>
    <submittedName>
        <fullName evidence="8">Conjugal transfer protein TraI</fullName>
    </submittedName>
</protein>
<evidence type="ECO:0000256" key="4">
    <source>
        <dbReference type="ARBA" id="ARBA00022989"/>
    </source>
</evidence>
<accession>A0A062TTF9</accession>
<keyword evidence="3 7" id="KW-0812">Transmembrane</keyword>
<feature type="region of interest" description="Disordered" evidence="6">
    <location>
        <begin position="106"/>
        <end position="125"/>
    </location>
</feature>
<evidence type="ECO:0000313" key="8">
    <source>
        <dbReference type="EMBL" id="RAN31432.1"/>
    </source>
</evidence>
<feature type="compositionally biased region" description="Low complexity" evidence="6">
    <location>
        <begin position="112"/>
        <end position="121"/>
    </location>
</feature>
<evidence type="ECO:0000256" key="5">
    <source>
        <dbReference type="ARBA" id="ARBA00023136"/>
    </source>
</evidence>
<dbReference type="GO" id="GO:0016020">
    <property type="term" value="C:membrane"/>
    <property type="evidence" value="ECO:0007669"/>
    <property type="project" value="UniProtKB-SubCell"/>
</dbReference>
<name>A0A062TTF9_9PROT</name>
<organism evidence="8 9">
    <name type="scientific">Hyphomonas pacifica</name>
    <dbReference type="NCBI Taxonomy" id="1280941"/>
    <lineage>
        <taxon>Bacteria</taxon>
        <taxon>Pseudomonadati</taxon>
        <taxon>Pseudomonadota</taxon>
        <taxon>Alphaproteobacteria</taxon>
        <taxon>Hyphomonadales</taxon>
        <taxon>Hyphomonadaceae</taxon>
        <taxon>Hyphomonas</taxon>
    </lineage>
</organism>
<reference evidence="8 9" key="1">
    <citation type="submission" date="2013-04" db="EMBL/GenBank/DDBJ databases">
        <title>Hyphomonas sp. T24B3 Genome Sequencing.</title>
        <authorList>
            <person name="Lai Q."/>
            <person name="Shao Z."/>
        </authorList>
    </citation>
    <scope>NUCLEOTIDE SEQUENCE [LARGE SCALE GENOMIC DNA]</scope>
    <source>
        <strain evidence="8 9">T24B3</strain>
    </source>
</reference>
<comment type="caution">
    <text evidence="8">The sequence shown here is derived from an EMBL/GenBank/DDBJ whole genome shotgun (WGS) entry which is preliminary data.</text>
</comment>
<evidence type="ECO:0000313" key="9">
    <source>
        <dbReference type="Proteomes" id="UP000249123"/>
    </source>
</evidence>
<feature type="compositionally biased region" description="Basic and acidic residues" evidence="6">
    <location>
        <begin position="187"/>
        <end position="203"/>
    </location>
</feature>
<dbReference type="Proteomes" id="UP000249123">
    <property type="component" value="Unassembled WGS sequence"/>
</dbReference>
<evidence type="ECO:0000256" key="7">
    <source>
        <dbReference type="SAM" id="Phobius"/>
    </source>
</evidence>
<evidence type="ECO:0000256" key="2">
    <source>
        <dbReference type="ARBA" id="ARBA00010265"/>
    </source>
</evidence>
<dbReference type="eggNOG" id="COG2948">
    <property type="taxonomic scope" value="Bacteria"/>
</dbReference>
<gene>
    <name evidence="8" type="ORF">HY3_16605</name>
</gene>
<evidence type="ECO:0000256" key="1">
    <source>
        <dbReference type="ARBA" id="ARBA00004167"/>
    </source>
</evidence>
<keyword evidence="4 7" id="KW-1133">Transmembrane helix</keyword>
<comment type="subcellular location">
    <subcellularLocation>
        <location evidence="1">Membrane</location>
        <topology evidence="1">Single-pass membrane protein</topology>
    </subcellularLocation>
</comment>
<evidence type="ECO:0000256" key="6">
    <source>
        <dbReference type="SAM" id="MobiDB-lite"/>
    </source>
</evidence>
<dbReference type="InterPro" id="IPR005498">
    <property type="entry name" value="T4SS_VirB10/TraB/TrbI"/>
</dbReference>
<dbReference type="EMBL" id="AWFB01000049">
    <property type="protein sequence ID" value="RAN31432.1"/>
    <property type="molecule type" value="Genomic_DNA"/>
</dbReference>
<sequence length="392" mass="41955">MSEDTEHPEEKEIAASLRLRADPPRVMRLSRRTLTVLGAASGLGLGAILIVALQDRKPADGPSELYLTERIQEAEGLSRLPADYTGVPRLGPPLPGELGRPILSAQQRGQSVPTVVTTPTVDPEEQRRLQEIEAARLSRLFAEAKTTTGGQPQTPPTVAPVPSGTGSFFPASAMGASPDATDRRQAFLDKPTDRRTTSTDRLTDPPSPYLVQAGAVIPAALVTGLRSDLPGQITAQVTSNVYDSPTGRFLLIPQGSRLIGEYDSGVAFGQSRVLLAWTRLILPNGRSIVLERQPGADEAGYAGLEDGVNNHWGRLFMAAGLATILNIGAELGADDDDGIARAIREGTQHTIGRAGDEVVRRQLSIPPTLTIRPGFPVRVMVTHDLVLEPYRS</sequence>
<dbReference type="OrthoDB" id="9807354at2"/>
<dbReference type="InterPro" id="IPR042217">
    <property type="entry name" value="T4SS_VirB10/TrbI"/>
</dbReference>
<proteinExistence type="inferred from homology"/>
<dbReference type="Pfam" id="PF03743">
    <property type="entry name" value="TrbI"/>
    <property type="match status" value="1"/>
</dbReference>
<comment type="similarity">
    <text evidence="2">Belongs to the TrbI/VirB10 family.</text>
</comment>
<keyword evidence="5 7" id="KW-0472">Membrane</keyword>
<keyword evidence="9" id="KW-1185">Reference proteome</keyword>
<dbReference type="Gene3D" id="2.40.128.260">
    <property type="entry name" value="Type IV secretion system, VirB10/TraB/TrbI"/>
    <property type="match status" value="1"/>
</dbReference>
<dbReference type="RefSeq" id="WP_034826041.1">
    <property type="nucleotide sequence ID" value="NZ_AWFA01000016.1"/>
</dbReference>